<keyword evidence="5" id="KW-0539">Nucleus</keyword>
<dbReference type="AlphaFoldDB" id="A0A804P4G4"/>
<dbReference type="OrthoDB" id="600557at2759"/>
<evidence type="ECO:0000256" key="5">
    <source>
        <dbReference type="ARBA" id="ARBA00023242"/>
    </source>
</evidence>
<dbReference type="InterPro" id="IPR032881">
    <property type="entry name" value="Oberon-like_PHD"/>
</dbReference>
<keyword evidence="11" id="KW-1185">Reference proteome</keyword>
<evidence type="ECO:0008006" key="13">
    <source>
        <dbReference type="Google" id="ProtNLM"/>
    </source>
</evidence>
<evidence type="ECO:0000259" key="8">
    <source>
        <dbReference type="Pfam" id="PF23376"/>
    </source>
</evidence>
<feature type="region of interest" description="Disordered" evidence="6">
    <location>
        <begin position="646"/>
        <end position="688"/>
    </location>
</feature>
<evidence type="ECO:0000256" key="4">
    <source>
        <dbReference type="ARBA" id="ARBA00022833"/>
    </source>
</evidence>
<keyword evidence="3" id="KW-0863">Zinc-finger</keyword>
<dbReference type="Pfam" id="PF23376">
    <property type="entry name" value="Fn3_VIN3"/>
    <property type="match status" value="1"/>
</dbReference>
<feature type="region of interest" description="Disordered" evidence="6">
    <location>
        <begin position="283"/>
        <end position="346"/>
    </location>
</feature>
<feature type="compositionally biased region" description="Polar residues" evidence="6">
    <location>
        <begin position="334"/>
        <end position="346"/>
    </location>
</feature>
<feature type="compositionally biased region" description="Low complexity" evidence="6">
    <location>
        <begin position="118"/>
        <end position="128"/>
    </location>
</feature>
<evidence type="ECO:0007829" key="12">
    <source>
        <dbReference type="PeptideAtlas" id="A0A804P4G4"/>
    </source>
</evidence>
<evidence type="ECO:0000256" key="1">
    <source>
        <dbReference type="ARBA" id="ARBA00004123"/>
    </source>
</evidence>
<keyword evidence="2" id="KW-0479">Metal-binding</keyword>
<keyword evidence="12" id="KW-1267">Proteomics identification</keyword>
<dbReference type="EnsemblPlants" id="Zm00001eb207950_T001">
    <property type="protein sequence ID" value="Zm00001eb207950_P001"/>
    <property type="gene ID" value="Zm00001eb207950"/>
</dbReference>
<dbReference type="GO" id="GO:0010048">
    <property type="term" value="P:vernalization response"/>
    <property type="evidence" value="ECO:0007669"/>
    <property type="project" value="InterPro"/>
</dbReference>
<feature type="region of interest" description="Disordered" evidence="6">
    <location>
        <begin position="812"/>
        <end position="867"/>
    </location>
</feature>
<feature type="compositionally biased region" description="Basic residues" evidence="6">
    <location>
        <begin position="64"/>
        <end position="74"/>
    </location>
</feature>
<dbReference type="InterPro" id="IPR056990">
    <property type="entry name" value="VIN3-like_C"/>
</dbReference>
<evidence type="ECO:0000256" key="2">
    <source>
        <dbReference type="ARBA" id="ARBA00022723"/>
    </source>
</evidence>
<dbReference type="GO" id="GO:0005634">
    <property type="term" value="C:nucleus"/>
    <property type="evidence" value="ECO:0007669"/>
    <property type="project" value="UniProtKB-SubCell"/>
</dbReference>
<comment type="subcellular location">
    <subcellularLocation>
        <location evidence="1">Nucleus</location>
    </subcellularLocation>
</comment>
<dbReference type="Proteomes" id="UP000007305">
    <property type="component" value="Chromosome 4"/>
</dbReference>
<dbReference type="PANTHER" id="PTHR46286">
    <property type="entry name" value="VIN3-LIKE PROTEIN 2-RELATED"/>
    <property type="match status" value="1"/>
</dbReference>
<feature type="region of interest" description="Disordered" evidence="6">
    <location>
        <begin position="50"/>
        <end position="149"/>
    </location>
</feature>
<dbReference type="InParanoid" id="A0A804P4G4"/>
<keyword evidence="4" id="KW-0862">Zinc</keyword>
<evidence type="ECO:0000313" key="11">
    <source>
        <dbReference type="Proteomes" id="UP000007305"/>
    </source>
</evidence>
<evidence type="ECO:0000256" key="3">
    <source>
        <dbReference type="ARBA" id="ARBA00022771"/>
    </source>
</evidence>
<dbReference type="PANTHER" id="PTHR46286:SF2">
    <property type="entry name" value="VIN3-LIKE PROTEIN 2"/>
    <property type="match status" value="1"/>
</dbReference>
<dbReference type="Gramene" id="Zm00001eb207950_T001">
    <property type="protein sequence ID" value="Zm00001eb207950_P001"/>
    <property type="gene ID" value="Zm00001eb207950"/>
</dbReference>
<feature type="compositionally biased region" description="Basic and acidic residues" evidence="6">
    <location>
        <begin position="287"/>
        <end position="306"/>
    </location>
</feature>
<dbReference type="FunCoup" id="A0A804P4G4">
    <property type="interactions" value="3385"/>
</dbReference>
<accession>A0A804P4G4</accession>
<feature type="compositionally biased region" description="Basic and acidic residues" evidence="6">
    <location>
        <begin position="858"/>
        <end position="867"/>
    </location>
</feature>
<dbReference type="GO" id="GO:0008270">
    <property type="term" value="F:zinc ion binding"/>
    <property type="evidence" value="ECO:0007669"/>
    <property type="project" value="UniProtKB-KW"/>
</dbReference>
<feature type="domain" description="VIN3-like fibronectin type-III" evidence="8">
    <location>
        <begin position="556"/>
        <end position="645"/>
    </location>
</feature>
<dbReference type="InterPro" id="IPR044514">
    <property type="entry name" value="VIN3-like"/>
</dbReference>
<gene>
    <name evidence="10" type="primary">LOC100502265</name>
</gene>
<feature type="domain" description="VIN3-like C-terminal" evidence="9">
    <location>
        <begin position="873"/>
        <end position="944"/>
    </location>
</feature>
<dbReference type="CDD" id="cd15521">
    <property type="entry name" value="PHD_VIN3_plant"/>
    <property type="match status" value="1"/>
</dbReference>
<feature type="compositionally biased region" description="Basic and acidic residues" evidence="6">
    <location>
        <begin position="1"/>
        <end position="12"/>
    </location>
</feature>
<evidence type="ECO:0000313" key="10">
    <source>
        <dbReference type="EnsemblPlants" id="Zm00001eb207950_P001"/>
    </source>
</evidence>
<reference evidence="10" key="2">
    <citation type="submission" date="2019-07" db="EMBL/GenBank/DDBJ databases">
        <authorList>
            <person name="Seetharam A."/>
            <person name="Woodhouse M."/>
            <person name="Cannon E."/>
        </authorList>
    </citation>
    <scope>NUCLEOTIDE SEQUENCE [LARGE SCALE GENOMIC DNA]</scope>
    <source>
        <strain evidence="10">cv. B73</strain>
    </source>
</reference>
<proteinExistence type="evidence at protein level"/>
<reference evidence="10" key="3">
    <citation type="submission" date="2021-05" db="UniProtKB">
        <authorList>
            <consortium name="EnsemblPlants"/>
        </authorList>
    </citation>
    <scope>IDENTIFICATION</scope>
    <source>
        <strain evidence="10">cv. B73</strain>
    </source>
</reference>
<dbReference type="Pfam" id="PF07227">
    <property type="entry name" value="PHD_Oberon"/>
    <property type="match status" value="1"/>
</dbReference>
<evidence type="ECO:0000259" key="7">
    <source>
        <dbReference type="Pfam" id="PF07227"/>
    </source>
</evidence>
<dbReference type="GO" id="GO:0040029">
    <property type="term" value="P:epigenetic regulation of gene expression"/>
    <property type="evidence" value="ECO:0007669"/>
    <property type="project" value="InterPro"/>
</dbReference>
<evidence type="ECO:0000256" key="6">
    <source>
        <dbReference type="SAM" id="MobiDB-lite"/>
    </source>
</evidence>
<name>A0A804P4G4_MAIZE</name>
<feature type="region of interest" description="Disordered" evidence="6">
    <location>
        <begin position="1"/>
        <end position="22"/>
    </location>
</feature>
<reference evidence="11" key="1">
    <citation type="journal article" date="2009" name="Science">
        <title>The B73 maize genome: complexity, diversity, and dynamics.</title>
        <authorList>
            <person name="Schnable P.S."/>
            <person name="Ware D."/>
            <person name="Fulton R.S."/>
            <person name="Stein J.C."/>
            <person name="Wei F."/>
            <person name="Pasternak S."/>
            <person name="Liang C."/>
            <person name="Zhang J."/>
            <person name="Fulton L."/>
            <person name="Graves T.A."/>
            <person name="Minx P."/>
            <person name="Reily A.D."/>
            <person name="Courtney L."/>
            <person name="Kruchowski S.S."/>
            <person name="Tomlinson C."/>
            <person name="Strong C."/>
            <person name="Delehaunty K."/>
            <person name="Fronick C."/>
            <person name="Courtney B."/>
            <person name="Rock S.M."/>
            <person name="Belter E."/>
            <person name="Du F."/>
            <person name="Kim K."/>
            <person name="Abbott R.M."/>
            <person name="Cotton M."/>
            <person name="Levy A."/>
            <person name="Marchetto P."/>
            <person name="Ochoa K."/>
            <person name="Jackson S.M."/>
            <person name="Gillam B."/>
            <person name="Chen W."/>
            <person name="Yan L."/>
            <person name="Higginbotham J."/>
            <person name="Cardenas M."/>
            <person name="Waligorski J."/>
            <person name="Applebaum E."/>
            <person name="Phelps L."/>
            <person name="Falcone J."/>
            <person name="Kanchi K."/>
            <person name="Thane T."/>
            <person name="Scimone A."/>
            <person name="Thane N."/>
            <person name="Henke J."/>
            <person name="Wang T."/>
            <person name="Ruppert J."/>
            <person name="Shah N."/>
            <person name="Rotter K."/>
            <person name="Hodges J."/>
            <person name="Ingenthron E."/>
            <person name="Cordes M."/>
            <person name="Kohlberg S."/>
            <person name="Sgro J."/>
            <person name="Delgado B."/>
            <person name="Mead K."/>
            <person name="Chinwalla A."/>
            <person name="Leonard S."/>
            <person name="Crouse K."/>
            <person name="Collura K."/>
            <person name="Kudrna D."/>
            <person name="Currie J."/>
            <person name="He R."/>
            <person name="Angelova A."/>
            <person name="Rajasekar S."/>
            <person name="Mueller T."/>
            <person name="Lomeli R."/>
            <person name="Scara G."/>
            <person name="Ko A."/>
            <person name="Delaney K."/>
            <person name="Wissotski M."/>
            <person name="Lopez G."/>
            <person name="Campos D."/>
            <person name="Braidotti M."/>
            <person name="Ashley E."/>
            <person name="Golser W."/>
            <person name="Kim H."/>
            <person name="Lee S."/>
            <person name="Lin J."/>
            <person name="Dujmic Z."/>
            <person name="Kim W."/>
            <person name="Talag J."/>
            <person name="Zuccolo A."/>
            <person name="Fan C."/>
            <person name="Sebastian A."/>
            <person name="Kramer M."/>
            <person name="Spiegel L."/>
            <person name="Nascimento L."/>
            <person name="Zutavern T."/>
            <person name="Miller B."/>
            <person name="Ambroise C."/>
            <person name="Muller S."/>
            <person name="Spooner W."/>
            <person name="Narechania A."/>
            <person name="Ren L."/>
            <person name="Wei S."/>
            <person name="Kumari S."/>
            <person name="Faga B."/>
            <person name="Levy M.J."/>
            <person name="McMahan L."/>
            <person name="Van Buren P."/>
            <person name="Vaughn M.W."/>
            <person name="Ying K."/>
            <person name="Yeh C.-T."/>
            <person name="Emrich S.J."/>
            <person name="Jia Y."/>
            <person name="Kalyanaraman A."/>
            <person name="Hsia A.-P."/>
            <person name="Barbazuk W.B."/>
            <person name="Baucom R.S."/>
            <person name="Brutnell T.P."/>
            <person name="Carpita N.C."/>
            <person name="Chaparro C."/>
            <person name="Chia J.-M."/>
            <person name="Deragon J.-M."/>
            <person name="Estill J.C."/>
            <person name="Fu Y."/>
            <person name="Jeddeloh J.A."/>
            <person name="Han Y."/>
            <person name="Lee H."/>
            <person name="Li P."/>
            <person name="Lisch D.R."/>
            <person name="Liu S."/>
            <person name="Liu Z."/>
            <person name="Nagel D.H."/>
            <person name="McCann M.C."/>
            <person name="SanMiguel P."/>
            <person name="Myers A.M."/>
            <person name="Nettleton D."/>
            <person name="Nguyen J."/>
            <person name="Penning B.W."/>
            <person name="Ponnala L."/>
            <person name="Schneider K.L."/>
            <person name="Schwartz D.C."/>
            <person name="Sharma A."/>
            <person name="Soderlund C."/>
            <person name="Springer N.M."/>
            <person name="Sun Q."/>
            <person name="Wang H."/>
            <person name="Waterman M."/>
            <person name="Westerman R."/>
            <person name="Wolfgruber T.K."/>
            <person name="Yang L."/>
            <person name="Yu Y."/>
            <person name="Zhang L."/>
            <person name="Zhou S."/>
            <person name="Zhu Q."/>
            <person name="Bennetzen J.L."/>
            <person name="Dawe R.K."/>
            <person name="Jiang J."/>
            <person name="Jiang N."/>
            <person name="Presting G.G."/>
            <person name="Wessler S.R."/>
            <person name="Aluru S."/>
            <person name="Martienssen R.A."/>
            <person name="Clifton S.W."/>
            <person name="McCombie W.R."/>
            <person name="Wing R.A."/>
            <person name="Wilson R.K."/>
        </authorList>
    </citation>
    <scope>NUCLEOTIDE SEQUENCE [LARGE SCALE GENOMIC DNA]</scope>
    <source>
        <strain evidence="11">cv. B73</strain>
    </source>
</reference>
<dbReference type="InterPro" id="IPR058585">
    <property type="entry name" value="Fn3_VIN3"/>
</dbReference>
<sequence>MSRSTNEGRGDSGIRGTLGPPTAKAPIIASLIRVPCHLRRVVRYAVQHPSVGRGPEGREEQSTRVRRGRRRARRRGEGSRHLSPPPPPTPSSSPQPLRWAGGRAGNSAMDPPRGGQRPSSPTTSTVSPPTSPARPLVRPVGLRARGRGRLGRCGAGFSVRVPYASRFHGALRPSSPPQSSLPANPRFIVHARRLAVPALQIAGRGPVIDPAKCRLMSVDEKRELVRDLSKSPESAPDRLQSWTRREIVEILCSDLGRERKYTGLSKQRMLDYLFRLVSGKSSGPVEHVQEKEKGREKGKEREKESIPEPNTTNHHQSPAKRPRKSDNPSRLPIITNNSAASDVTGPTNNSRFCQNVACRAILRDNFCRRCSCCICFSYDDNKDPSLWLSCSSDQHLQKDTCGFSCHLECALKDERTGILQSGQCKKLDGGYYCTRCWKQNDLLGSWKKQLVIAKDARRLDVLCHRIYLSHKILVSTEKYLVLHEIVDTALKKLEAEVGPISGAPNMSRGIVSRLTVGAEVQKLCAQAIDAMESLFSGVSPAGSRIPRPCMVPPNFVKFEAITQTSVMVFLDLVHYPMLAQEATSFNIWHRMAVTEAYLTNPTGIILPPSKKLPVTGLAPATSYIFKIIAFKNSIELGSWEIRTKTSYQKDDPRGSMPGGTRLGHNSESLKANSDGQSDPSSEGVDSNNNTAVYADLNKSPESDFEYCENPEILDSDKASRRLSEHIDDLQNIQMAADRVTEVTELEESPGLSASALDEEPNACVQAVLLREPNPLGHNQRTVVPRSQHASNVLGGNELVIVGPRYAGSVPPIATRGLENSKESGGRGFKPKPCNNIFQNGSSKPEREPGNSSNKRTAGKTEDLGHKDSSSEVSYEYCVRVVRWLECEGYIETNFRVKFLTWFSLRATPQERKIVGVYVDTLIEDPVSLSGQLVDSFSEAVYSKKRTPSGFCMDLWH</sequence>
<feature type="compositionally biased region" description="Pro residues" evidence="6">
    <location>
        <begin position="83"/>
        <end position="93"/>
    </location>
</feature>
<dbReference type="Pfam" id="PF23380">
    <property type="entry name" value="VIN3_C"/>
    <property type="match status" value="1"/>
</dbReference>
<feature type="domain" description="Oberon-like PHD finger" evidence="7">
    <location>
        <begin position="353"/>
        <end position="470"/>
    </location>
</feature>
<feature type="compositionally biased region" description="Polar residues" evidence="6">
    <location>
        <begin position="663"/>
        <end position="688"/>
    </location>
</feature>
<protein>
    <recommendedName>
        <fullName evidence="13">VIN3-like protein 2</fullName>
    </recommendedName>
</protein>
<evidence type="ECO:0000259" key="9">
    <source>
        <dbReference type="Pfam" id="PF23380"/>
    </source>
</evidence>
<organism evidence="10 11">
    <name type="scientific">Zea mays</name>
    <name type="common">Maize</name>
    <dbReference type="NCBI Taxonomy" id="4577"/>
    <lineage>
        <taxon>Eukaryota</taxon>
        <taxon>Viridiplantae</taxon>
        <taxon>Streptophyta</taxon>
        <taxon>Embryophyta</taxon>
        <taxon>Tracheophyta</taxon>
        <taxon>Spermatophyta</taxon>
        <taxon>Magnoliopsida</taxon>
        <taxon>Liliopsida</taxon>
        <taxon>Poales</taxon>
        <taxon>Poaceae</taxon>
        <taxon>PACMAD clade</taxon>
        <taxon>Panicoideae</taxon>
        <taxon>Andropogonodae</taxon>
        <taxon>Andropogoneae</taxon>
        <taxon>Tripsacinae</taxon>
        <taxon>Zea</taxon>
    </lineage>
</organism>